<sequence length="127" mass="14505">MTNEIENVRNVLCEWYVAMENHDTKKLAAALSDTFLLIEHDELLDGKYLIEMLSGEEDSTLVANLHDFHITVSGDTAWSTHRNSEVFTSPTKEPLALEFLETVVLIKKDGNWLMDRYHATRLSPAEI</sequence>
<dbReference type="InterPro" id="IPR032710">
    <property type="entry name" value="NTF2-like_dom_sf"/>
</dbReference>
<dbReference type="EMBL" id="CAEZWI010000016">
    <property type="protein sequence ID" value="CAB4646492.1"/>
    <property type="molecule type" value="Genomic_DNA"/>
</dbReference>
<evidence type="ECO:0000259" key="1">
    <source>
        <dbReference type="Pfam" id="PF13474"/>
    </source>
</evidence>
<reference evidence="2" key="1">
    <citation type="submission" date="2020-05" db="EMBL/GenBank/DDBJ databases">
        <authorList>
            <person name="Chiriac C."/>
            <person name="Salcher M."/>
            <person name="Ghai R."/>
            <person name="Kavagutti S V."/>
        </authorList>
    </citation>
    <scope>NUCLEOTIDE SEQUENCE</scope>
</reference>
<dbReference type="AlphaFoldDB" id="A0A6J6KAR0"/>
<name>A0A6J6KAR0_9ZZZZ</name>
<gene>
    <name evidence="2" type="ORF">UFOPK2237_00246</name>
</gene>
<proteinExistence type="predicted"/>
<protein>
    <submittedName>
        <fullName evidence="2">Unannotated protein</fullName>
    </submittedName>
</protein>
<dbReference type="Gene3D" id="3.10.450.50">
    <property type="match status" value="1"/>
</dbReference>
<organism evidence="2">
    <name type="scientific">freshwater metagenome</name>
    <dbReference type="NCBI Taxonomy" id="449393"/>
    <lineage>
        <taxon>unclassified sequences</taxon>
        <taxon>metagenomes</taxon>
        <taxon>ecological metagenomes</taxon>
    </lineage>
</organism>
<accession>A0A6J6KAR0</accession>
<dbReference type="SUPFAM" id="SSF54427">
    <property type="entry name" value="NTF2-like"/>
    <property type="match status" value="1"/>
</dbReference>
<dbReference type="InterPro" id="IPR037401">
    <property type="entry name" value="SnoaL-like"/>
</dbReference>
<dbReference type="Pfam" id="PF13474">
    <property type="entry name" value="SnoaL_3"/>
    <property type="match status" value="1"/>
</dbReference>
<evidence type="ECO:0000313" key="2">
    <source>
        <dbReference type="EMBL" id="CAB4646492.1"/>
    </source>
</evidence>
<feature type="domain" description="SnoaL-like" evidence="1">
    <location>
        <begin position="8"/>
        <end position="119"/>
    </location>
</feature>